<reference evidence="3 4" key="1">
    <citation type="journal article" date="2015" name="Nature">
        <title>rRNA introns, odd ribosomes, and small enigmatic genomes across a large radiation of phyla.</title>
        <authorList>
            <person name="Brown C.T."/>
            <person name="Hug L.A."/>
            <person name="Thomas B.C."/>
            <person name="Sharon I."/>
            <person name="Castelle C.J."/>
            <person name="Singh A."/>
            <person name="Wilkins M.J."/>
            <person name="Williams K.H."/>
            <person name="Banfield J.F."/>
        </authorList>
    </citation>
    <scope>NUCLEOTIDE SEQUENCE [LARGE SCALE GENOMIC DNA]</scope>
</reference>
<comment type="caution">
    <text evidence="3">The sequence shown here is derived from an EMBL/GenBank/DDBJ whole genome shotgun (WGS) entry which is preliminary data.</text>
</comment>
<dbReference type="Gene3D" id="3.40.1350.10">
    <property type="match status" value="1"/>
</dbReference>
<dbReference type="PATRIC" id="fig|1618549.4.peg.806"/>
<dbReference type="InterPro" id="IPR011856">
    <property type="entry name" value="tRNA_endonuc-like_dom_sf"/>
</dbReference>
<sequence length="117" mass="13366">MKGNRLFGDFGEKYAVKLLQSKGYVILERNFRTKVGEIDIIALEGDTLVFVEVKTRWSKKYGAPQEAVNARKIYRIKRAGDFYLSTHKDIPKRHRIDVVAIEISGKVINSAKIIKVV</sequence>
<dbReference type="Proteomes" id="UP000034325">
    <property type="component" value="Unassembled WGS sequence"/>
</dbReference>
<evidence type="ECO:0000313" key="4">
    <source>
        <dbReference type="Proteomes" id="UP000034325"/>
    </source>
</evidence>
<name>A0A0G0M0W4_9BACT</name>
<dbReference type="InterPro" id="IPR011335">
    <property type="entry name" value="Restrct_endonuc-II-like"/>
</dbReference>
<dbReference type="EMBL" id="LBWA01000008">
    <property type="protein sequence ID" value="KKQ97798.1"/>
    <property type="molecule type" value="Genomic_DNA"/>
</dbReference>
<comment type="similarity">
    <text evidence="1 2">Belongs to the UPF0102 family.</text>
</comment>
<evidence type="ECO:0000256" key="1">
    <source>
        <dbReference type="ARBA" id="ARBA00006738"/>
    </source>
</evidence>
<evidence type="ECO:0000313" key="3">
    <source>
        <dbReference type="EMBL" id="KKQ97798.1"/>
    </source>
</evidence>
<dbReference type="HAMAP" id="MF_00048">
    <property type="entry name" value="UPF0102"/>
    <property type="match status" value="1"/>
</dbReference>
<dbReference type="Pfam" id="PF02021">
    <property type="entry name" value="UPF0102"/>
    <property type="match status" value="1"/>
</dbReference>
<dbReference type="NCBIfam" id="NF009154">
    <property type="entry name" value="PRK12497.3-3"/>
    <property type="match status" value="1"/>
</dbReference>
<dbReference type="AlphaFoldDB" id="A0A0G0M0W4"/>
<protein>
    <recommendedName>
        <fullName evidence="2">UPF0102 protein UT23_C0008G0071</fullName>
    </recommendedName>
</protein>
<dbReference type="GO" id="GO:0003676">
    <property type="term" value="F:nucleic acid binding"/>
    <property type="evidence" value="ECO:0007669"/>
    <property type="project" value="InterPro"/>
</dbReference>
<accession>A0A0G0M0W4</accession>
<evidence type="ECO:0000256" key="2">
    <source>
        <dbReference type="HAMAP-Rule" id="MF_00048"/>
    </source>
</evidence>
<dbReference type="PANTHER" id="PTHR34039:SF1">
    <property type="entry name" value="UPF0102 PROTEIN YRAN"/>
    <property type="match status" value="1"/>
</dbReference>
<dbReference type="SUPFAM" id="SSF52980">
    <property type="entry name" value="Restriction endonuclease-like"/>
    <property type="match status" value="1"/>
</dbReference>
<gene>
    <name evidence="3" type="ORF">UT23_C0008G0071</name>
</gene>
<organism evidence="3 4">
    <name type="scientific">Candidatus Woesebacteria bacterium GW2011_GWA1_39_12</name>
    <dbReference type="NCBI Taxonomy" id="1618549"/>
    <lineage>
        <taxon>Bacteria</taxon>
        <taxon>Candidatus Woeseibacteriota</taxon>
    </lineage>
</organism>
<dbReference type="NCBIfam" id="NF009150">
    <property type="entry name" value="PRK12497.1-3"/>
    <property type="match status" value="1"/>
</dbReference>
<dbReference type="PANTHER" id="PTHR34039">
    <property type="entry name" value="UPF0102 PROTEIN YRAN"/>
    <property type="match status" value="1"/>
</dbReference>
<proteinExistence type="inferred from homology"/>
<dbReference type="InterPro" id="IPR003509">
    <property type="entry name" value="UPF0102_YraN-like"/>
</dbReference>
<dbReference type="CDD" id="cd20736">
    <property type="entry name" value="PoNe_Nuclease"/>
    <property type="match status" value="1"/>
</dbReference>